<accession>A0ABM0LV37</accession>
<evidence type="ECO:0000313" key="2">
    <source>
        <dbReference type="Proteomes" id="UP000694865"/>
    </source>
</evidence>
<organism evidence="2 3">
    <name type="scientific">Saccoglossus kowalevskii</name>
    <name type="common">Acorn worm</name>
    <dbReference type="NCBI Taxonomy" id="10224"/>
    <lineage>
        <taxon>Eukaryota</taxon>
        <taxon>Metazoa</taxon>
        <taxon>Hemichordata</taxon>
        <taxon>Enteropneusta</taxon>
        <taxon>Harrimaniidae</taxon>
        <taxon>Saccoglossus</taxon>
    </lineage>
</organism>
<dbReference type="GeneID" id="102807781"/>
<protein>
    <submittedName>
        <fullName evidence="3">Uncharacterized protein LOC102807781</fullName>
    </submittedName>
</protein>
<gene>
    <name evidence="3" type="primary">LOC102807781</name>
</gene>
<keyword evidence="2" id="KW-1185">Reference proteome</keyword>
<evidence type="ECO:0000256" key="1">
    <source>
        <dbReference type="SAM" id="MobiDB-lite"/>
    </source>
</evidence>
<dbReference type="Proteomes" id="UP000694865">
    <property type="component" value="Unplaced"/>
</dbReference>
<name>A0ABM0LV37_SACKO</name>
<evidence type="ECO:0000313" key="3">
    <source>
        <dbReference type="RefSeq" id="XP_006811628.1"/>
    </source>
</evidence>
<sequence length="117" mass="12907">MDMSLNCLSPQMYKEEKTLKEFNQNETSDIHTMEPDADGFIPPGPVTGINKQKRTGDEADNIALITPTKTKKGTVSESSVQEYSNYLGANENSSITDVVKEMGQGLKLSCAEWAQLF</sequence>
<feature type="region of interest" description="Disordered" evidence="1">
    <location>
        <begin position="30"/>
        <end position="57"/>
    </location>
</feature>
<reference evidence="3" key="1">
    <citation type="submission" date="2025-08" db="UniProtKB">
        <authorList>
            <consortium name="RefSeq"/>
        </authorList>
    </citation>
    <scope>IDENTIFICATION</scope>
    <source>
        <tissue evidence="3">Testes</tissue>
    </source>
</reference>
<proteinExistence type="predicted"/>
<feature type="non-terminal residue" evidence="3">
    <location>
        <position position="117"/>
    </location>
</feature>
<dbReference type="RefSeq" id="XP_006811628.1">
    <property type="nucleotide sequence ID" value="XM_006811565.1"/>
</dbReference>